<accession>A0A165YK81</accession>
<organism evidence="2 3">
    <name type="scientific">Sistotremastrum suecicum HHB10207 ss-3</name>
    <dbReference type="NCBI Taxonomy" id="1314776"/>
    <lineage>
        <taxon>Eukaryota</taxon>
        <taxon>Fungi</taxon>
        <taxon>Dikarya</taxon>
        <taxon>Basidiomycota</taxon>
        <taxon>Agaricomycotina</taxon>
        <taxon>Agaricomycetes</taxon>
        <taxon>Sistotremastrales</taxon>
        <taxon>Sistotremastraceae</taxon>
        <taxon>Sistotremastrum</taxon>
    </lineage>
</organism>
<reference evidence="2 3" key="1">
    <citation type="journal article" date="2016" name="Mol. Biol. Evol.">
        <title>Comparative Genomics of Early-Diverging Mushroom-Forming Fungi Provides Insights into the Origins of Lignocellulose Decay Capabilities.</title>
        <authorList>
            <person name="Nagy L.G."/>
            <person name="Riley R."/>
            <person name="Tritt A."/>
            <person name="Adam C."/>
            <person name="Daum C."/>
            <person name="Floudas D."/>
            <person name="Sun H."/>
            <person name="Yadav J.S."/>
            <person name="Pangilinan J."/>
            <person name="Larsson K.H."/>
            <person name="Matsuura K."/>
            <person name="Barry K."/>
            <person name="Labutti K."/>
            <person name="Kuo R."/>
            <person name="Ohm R.A."/>
            <person name="Bhattacharya S.S."/>
            <person name="Shirouzu T."/>
            <person name="Yoshinaga Y."/>
            <person name="Martin F.M."/>
            <person name="Grigoriev I.V."/>
            <person name="Hibbett D.S."/>
        </authorList>
    </citation>
    <scope>NUCLEOTIDE SEQUENCE [LARGE SCALE GENOMIC DNA]</scope>
    <source>
        <strain evidence="2 3">HHB10207 ss-3</strain>
    </source>
</reference>
<evidence type="ECO:0000256" key="1">
    <source>
        <dbReference type="SAM" id="Phobius"/>
    </source>
</evidence>
<keyword evidence="3" id="KW-1185">Reference proteome</keyword>
<dbReference type="EMBL" id="KV428248">
    <property type="protein sequence ID" value="KZT33333.1"/>
    <property type="molecule type" value="Genomic_DNA"/>
</dbReference>
<name>A0A165YK81_9AGAM</name>
<keyword evidence="1" id="KW-0472">Membrane</keyword>
<dbReference type="Proteomes" id="UP000076798">
    <property type="component" value="Unassembled WGS sequence"/>
</dbReference>
<sequence length="180" mass="19738">MTAASHGGDASCVSILPIFSTDETINDPSYHTQHWLPAGIPSRLSHAILHLDSSWAHAERNLHFLSFSVLTWTIGAMCWYLACLSSGRCPWTHQLCETKDESRNKQVSRPEKVHLIQLRLGFRPSSSVMRLGSSGGMEYSINCFLILINPEAASCGRIPMGLPRSFSSSANNSFGSDSNA</sequence>
<dbReference type="AlphaFoldDB" id="A0A165YK81"/>
<gene>
    <name evidence="2" type="ORF">SISSUDRAFT_422403</name>
</gene>
<feature type="transmembrane region" description="Helical" evidence="1">
    <location>
        <begin position="62"/>
        <end position="82"/>
    </location>
</feature>
<proteinExistence type="predicted"/>
<keyword evidence="1" id="KW-1133">Transmembrane helix</keyword>
<evidence type="ECO:0000313" key="2">
    <source>
        <dbReference type="EMBL" id="KZT33333.1"/>
    </source>
</evidence>
<evidence type="ECO:0000313" key="3">
    <source>
        <dbReference type="Proteomes" id="UP000076798"/>
    </source>
</evidence>
<keyword evidence="1" id="KW-0812">Transmembrane</keyword>
<protein>
    <submittedName>
        <fullName evidence="2">Uncharacterized protein</fullName>
    </submittedName>
</protein>